<keyword evidence="1" id="KW-0238">DNA-binding</keyword>
<dbReference type="EMBL" id="CAJVPY010020179">
    <property type="protein sequence ID" value="CAG8774559.1"/>
    <property type="molecule type" value="Genomic_DNA"/>
</dbReference>
<dbReference type="OrthoDB" id="2430075at2759"/>
<name>A0A9N9JCV3_9GLOM</name>
<reference evidence="4" key="1">
    <citation type="submission" date="2021-06" db="EMBL/GenBank/DDBJ databases">
        <authorList>
            <person name="Kallberg Y."/>
            <person name="Tangrot J."/>
            <person name="Rosling A."/>
        </authorList>
    </citation>
    <scope>NUCLEOTIDE SEQUENCE</scope>
    <source>
        <strain evidence="4">MA453B</strain>
    </source>
</reference>
<dbReference type="AlphaFoldDB" id="A0A9N9JCV3"/>
<evidence type="ECO:0000313" key="4">
    <source>
        <dbReference type="EMBL" id="CAG8774559.1"/>
    </source>
</evidence>
<keyword evidence="5" id="KW-1185">Reference proteome</keyword>
<feature type="region of interest" description="Disordered" evidence="2">
    <location>
        <begin position="220"/>
        <end position="259"/>
    </location>
</feature>
<dbReference type="Gene3D" id="1.10.10.60">
    <property type="entry name" value="Homeodomain-like"/>
    <property type="match status" value="1"/>
</dbReference>
<dbReference type="PROSITE" id="PS51253">
    <property type="entry name" value="HTH_CENPB"/>
    <property type="match status" value="1"/>
</dbReference>
<comment type="caution">
    <text evidence="4">The sequence shown here is derived from an EMBL/GenBank/DDBJ whole genome shotgun (WGS) entry which is preliminary data.</text>
</comment>
<organism evidence="4 5">
    <name type="scientific">Dentiscutata erythropus</name>
    <dbReference type="NCBI Taxonomy" id="1348616"/>
    <lineage>
        <taxon>Eukaryota</taxon>
        <taxon>Fungi</taxon>
        <taxon>Fungi incertae sedis</taxon>
        <taxon>Mucoromycota</taxon>
        <taxon>Glomeromycotina</taxon>
        <taxon>Glomeromycetes</taxon>
        <taxon>Diversisporales</taxon>
        <taxon>Gigasporaceae</taxon>
        <taxon>Dentiscutata</taxon>
    </lineage>
</organism>
<dbReference type="InterPro" id="IPR006600">
    <property type="entry name" value="HTH_CenpB_DNA-bd_dom"/>
</dbReference>
<dbReference type="GO" id="GO:0003677">
    <property type="term" value="F:DNA binding"/>
    <property type="evidence" value="ECO:0007669"/>
    <property type="project" value="UniProtKB-KW"/>
</dbReference>
<evidence type="ECO:0000313" key="5">
    <source>
        <dbReference type="Proteomes" id="UP000789405"/>
    </source>
</evidence>
<feature type="compositionally biased region" description="Acidic residues" evidence="2">
    <location>
        <begin position="234"/>
        <end position="259"/>
    </location>
</feature>
<feature type="domain" description="HTH CENPB-type" evidence="3">
    <location>
        <begin position="63"/>
        <end position="145"/>
    </location>
</feature>
<dbReference type="SMART" id="SM00674">
    <property type="entry name" value="CENPB"/>
    <property type="match status" value="1"/>
</dbReference>
<accession>A0A9N9JCV3</accession>
<sequence>ENIKKVRQSYTLKEKAKVVRYALREGNLRAAANFDLDKTQVGRWVTKLKGKLDEVDHSESRRLEGGGRKSFFPDEEVQLYRWISEMRSAALAVTYNSLKFEMLRIVSETASKSNDLKKKQLASNFKASSMWLKRFLKRYNLALRLALRNHWHKWMTNGGSGKTKKGNLKRAELHIVCEWVLAAWAEIDPEIIRCAFRKCSISNAMDGSEDSEIYHDEILDNKTNEANENNPDMDSGDSGENEEDFEDKENDDATIEENEDVLLFTID</sequence>
<evidence type="ECO:0000256" key="2">
    <source>
        <dbReference type="SAM" id="MobiDB-lite"/>
    </source>
</evidence>
<evidence type="ECO:0000256" key="1">
    <source>
        <dbReference type="ARBA" id="ARBA00023125"/>
    </source>
</evidence>
<gene>
    <name evidence="4" type="ORF">DERYTH_LOCUS19020</name>
</gene>
<protein>
    <submittedName>
        <fullName evidence="4">26783_t:CDS:1</fullName>
    </submittedName>
</protein>
<proteinExistence type="predicted"/>
<dbReference type="Pfam" id="PF03221">
    <property type="entry name" value="HTH_Tnp_Tc5"/>
    <property type="match status" value="1"/>
</dbReference>
<evidence type="ECO:0000259" key="3">
    <source>
        <dbReference type="PROSITE" id="PS51253"/>
    </source>
</evidence>
<feature type="non-terminal residue" evidence="4">
    <location>
        <position position="267"/>
    </location>
</feature>
<dbReference type="Proteomes" id="UP000789405">
    <property type="component" value="Unassembled WGS sequence"/>
</dbReference>